<sequence length="186" mass="20932">MKRLIDITGSLAGLIALLPLMLVAGLLVRLDSEGPALHFSKRFSRDQSLFAMPKFRSMRTDTPELPTHLLTDAKAYITRVGRILRSTSLDELPQLWSVLKGDMSLVGPRPALFNQHDLMAMRVEAGVAGLRPGITGWAQINGRDELSLERKVALEREYLERQSVFFDFKILFLTVYRAVRNDGIAH</sequence>
<evidence type="ECO:0000259" key="4">
    <source>
        <dbReference type="Pfam" id="PF02397"/>
    </source>
</evidence>
<proteinExistence type="inferred from homology"/>
<gene>
    <name evidence="5" type="ORF">D6201_04555</name>
</gene>
<dbReference type="Pfam" id="PF02397">
    <property type="entry name" value="Bac_transf"/>
    <property type="match status" value="1"/>
</dbReference>
<keyword evidence="2" id="KW-0270">Exopolysaccharide synthesis</keyword>
<keyword evidence="6" id="KW-1185">Reference proteome</keyword>
<evidence type="ECO:0000256" key="2">
    <source>
        <dbReference type="ARBA" id="ARBA00023169"/>
    </source>
</evidence>
<comment type="similarity">
    <text evidence="1">Belongs to the bacterial sugar transferase family.</text>
</comment>
<feature type="domain" description="Bacterial sugar transferase" evidence="4">
    <location>
        <begin position="2"/>
        <end position="178"/>
    </location>
</feature>
<dbReference type="GO" id="GO:0000271">
    <property type="term" value="P:polysaccharide biosynthetic process"/>
    <property type="evidence" value="ECO:0007669"/>
    <property type="project" value="UniProtKB-KW"/>
</dbReference>
<feature type="transmembrane region" description="Helical" evidence="3">
    <location>
        <begin position="7"/>
        <end position="28"/>
    </location>
</feature>
<dbReference type="InterPro" id="IPR003362">
    <property type="entry name" value="Bact_transf"/>
</dbReference>
<protein>
    <submittedName>
        <fullName evidence="5">Sugar transferase</fullName>
    </submittedName>
</protein>
<keyword evidence="5" id="KW-0808">Transferase</keyword>
<evidence type="ECO:0000256" key="1">
    <source>
        <dbReference type="ARBA" id="ARBA00006464"/>
    </source>
</evidence>
<dbReference type="EMBL" id="RAHX01000001">
    <property type="protein sequence ID" value="RJY08724.1"/>
    <property type="molecule type" value="Genomic_DNA"/>
</dbReference>
<name>A0A419RSJ5_9SPHN</name>
<dbReference type="GO" id="GO:0016780">
    <property type="term" value="F:phosphotransferase activity, for other substituted phosphate groups"/>
    <property type="evidence" value="ECO:0007669"/>
    <property type="project" value="TreeGrafter"/>
</dbReference>
<evidence type="ECO:0000256" key="3">
    <source>
        <dbReference type="SAM" id="Phobius"/>
    </source>
</evidence>
<dbReference type="OrthoDB" id="9771846at2"/>
<dbReference type="Proteomes" id="UP000285232">
    <property type="component" value="Unassembled WGS sequence"/>
</dbReference>
<dbReference type="PANTHER" id="PTHR30576:SF10">
    <property type="entry name" value="SLL5057 PROTEIN"/>
    <property type="match status" value="1"/>
</dbReference>
<dbReference type="PANTHER" id="PTHR30576">
    <property type="entry name" value="COLANIC BIOSYNTHESIS UDP-GLUCOSE LIPID CARRIER TRANSFERASE"/>
    <property type="match status" value="1"/>
</dbReference>
<keyword evidence="3" id="KW-1133">Transmembrane helix</keyword>
<reference evidence="5 6" key="1">
    <citation type="journal article" date="2017" name="Int. J. Syst. Evol. Microbiol.">
        <title>Erythrobacter aquimixticola sp. nov., isolated from the junction between the ocean and a freshwater spring.</title>
        <authorList>
            <person name="Park S."/>
            <person name="Jung Y.T."/>
            <person name="Choi S.J."/>
            <person name="Yoon J.H."/>
        </authorList>
    </citation>
    <scope>NUCLEOTIDE SEQUENCE [LARGE SCALE GENOMIC DNA]</scope>
    <source>
        <strain evidence="5 6">JSSK-14</strain>
    </source>
</reference>
<comment type="caution">
    <text evidence="5">The sequence shown here is derived from an EMBL/GenBank/DDBJ whole genome shotgun (WGS) entry which is preliminary data.</text>
</comment>
<organism evidence="5 6">
    <name type="scientific">Aurantiacibacter aquimixticola</name>
    <dbReference type="NCBI Taxonomy" id="1958945"/>
    <lineage>
        <taxon>Bacteria</taxon>
        <taxon>Pseudomonadati</taxon>
        <taxon>Pseudomonadota</taxon>
        <taxon>Alphaproteobacteria</taxon>
        <taxon>Sphingomonadales</taxon>
        <taxon>Erythrobacteraceae</taxon>
        <taxon>Aurantiacibacter</taxon>
    </lineage>
</organism>
<evidence type="ECO:0000313" key="6">
    <source>
        <dbReference type="Proteomes" id="UP000285232"/>
    </source>
</evidence>
<dbReference type="RefSeq" id="WP_120047737.1">
    <property type="nucleotide sequence ID" value="NZ_RAHX01000001.1"/>
</dbReference>
<accession>A0A419RSJ5</accession>
<keyword evidence="3" id="KW-0812">Transmembrane</keyword>
<keyword evidence="3" id="KW-0472">Membrane</keyword>
<evidence type="ECO:0000313" key="5">
    <source>
        <dbReference type="EMBL" id="RJY08724.1"/>
    </source>
</evidence>
<dbReference type="AlphaFoldDB" id="A0A419RSJ5"/>